<reference evidence="1" key="1">
    <citation type="journal article" date="2022" name="Int. J. Mol. Sci.">
        <title>Draft Genome of Tanacetum Coccineum: Genomic Comparison of Closely Related Tanacetum-Family Plants.</title>
        <authorList>
            <person name="Yamashiro T."/>
            <person name="Shiraishi A."/>
            <person name="Nakayama K."/>
            <person name="Satake H."/>
        </authorList>
    </citation>
    <scope>NUCLEOTIDE SEQUENCE</scope>
</reference>
<gene>
    <name evidence="1" type="ORF">Tco_0975379</name>
</gene>
<evidence type="ECO:0000313" key="2">
    <source>
        <dbReference type="Proteomes" id="UP001151760"/>
    </source>
</evidence>
<dbReference type="Proteomes" id="UP001151760">
    <property type="component" value="Unassembled WGS sequence"/>
</dbReference>
<dbReference type="PANTHER" id="PTHR33067:SF35">
    <property type="entry name" value="ASPARTIC PEPTIDASE DDI1-TYPE DOMAIN-CONTAINING PROTEIN"/>
    <property type="match status" value="1"/>
</dbReference>
<dbReference type="GO" id="GO:0003964">
    <property type="term" value="F:RNA-directed DNA polymerase activity"/>
    <property type="evidence" value="ECO:0007669"/>
    <property type="project" value="UniProtKB-KW"/>
</dbReference>
<keyword evidence="1" id="KW-0808">Transferase</keyword>
<sequence length="142" mass="15654">MCGEGFLLLPLLGGMDPKWACPWAFDLLDECLALADLGASINLMPLSVWKQLSLPELTLTRMTLELADRSVAHPKGVAEDIFVKCIRFLDSSTSGNPTHSNPIIASSSPSFTPFEGGDFILEEIETFLRTPEELSNLDDDYY</sequence>
<dbReference type="PANTHER" id="PTHR33067">
    <property type="entry name" value="RNA-DIRECTED DNA POLYMERASE-RELATED"/>
    <property type="match status" value="1"/>
</dbReference>
<keyword evidence="2" id="KW-1185">Reference proteome</keyword>
<keyword evidence="1" id="KW-0695">RNA-directed DNA polymerase</keyword>
<comment type="caution">
    <text evidence="1">The sequence shown here is derived from an EMBL/GenBank/DDBJ whole genome shotgun (WGS) entry which is preliminary data.</text>
</comment>
<protein>
    <submittedName>
        <fullName evidence="1">Reverse transcriptase domain-containing protein</fullName>
    </submittedName>
</protein>
<name>A0ABQ5EEH0_9ASTR</name>
<organism evidence="1 2">
    <name type="scientific">Tanacetum coccineum</name>
    <dbReference type="NCBI Taxonomy" id="301880"/>
    <lineage>
        <taxon>Eukaryota</taxon>
        <taxon>Viridiplantae</taxon>
        <taxon>Streptophyta</taxon>
        <taxon>Embryophyta</taxon>
        <taxon>Tracheophyta</taxon>
        <taxon>Spermatophyta</taxon>
        <taxon>Magnoliopsida</taxon>
        <taxon>eudicotyledons</taxon>
        <taxon>Gunneridae</taxon>
        <taxon>Pentapetalae</taxon>
        <taxon>asterids</taxon>
        <taxon>campanulids</taxon>
        <taxon>Asterales</taxon>
        <taxon>Asteraceae</taxon>
        <taxon>Asteroideae</taxon>
        <taxon>Anthemideae</taxon>
        <taxon>Anthemidinae</taxon>
        <taxon>Tanacetum</taxon>
    </lineage>
</organism>
<keyword evidence="1" id="KW-0548">Nucleotidyltransferase</keyword>
<accession>A0ABQ5EEH0</accession>
<dbReference type="CDD" id="cd00303">
    <property type="entry name" value="retropepsin_like"/>
    <property type="match status" value="1"/>
</dbReference>
<proteinExistence type="predicted"/>
<evidence type="ECO:0000313" key="1">
    <source>
        <dbReference type="EMBL" id="GJT49222.1"/>
    </source>
</evidence>
<dbReference type="EMBL" id="BQNB010016219">
    <property type="protein sequence ID" value="GJT49222.1"/>
    <property type="molecule type" value="Genomic_DNA"/>
</dbReference>
<dbReference type="InterPro" id="IPR021109">
    <property type="entry name" value="Peptidase_aspartic_dom_sf"/>
</dbReference>
<reference evidence="1" key="2">
    <citation type="submission" date="2022-01" db="EMBL/GenBank/DDBJ databases">
        <authorList>
            <person name="Yamashiro T."/>
            <person name="Shiraishi A."/>
            <person name="Satake H."/>
            <person name="Nakayama K."/>
        </authorList>
    </citation>
    <scope>NUCLEOTIDE SEQUENCE</scope>
</reference>
<dbReference type="Gene3D" id="2.40.70.10">
    <property type="entry name" value="Acid Proteases"/>
    <property type="match status" value="1"/>
</dbReference>